<dbReference type="Proteomes" id="UP000020681">
    <property type="component" value="Unassembled WGS sequence"/>
</dbReference>
<proteinExistence type="predicted"/>
<comment type="caution">
    <text evidence="2">The sequence shown here is derived from an EMBL/GenBank/DDBJ whole genome shotgun (WGS) entry which is preliminary data.</text>
</comment>
<evidence type="ECO:0000256" key="1">
    <source>
        <dbReference type="SAM" id="MobiDB-lite"/>
    </source>
</evidence>
<sequence>MSHRARRRYRIQRQGGKVSCLTDTKHTGDAMACLVSLTNPSPPPHRLRRMEGRLGRF</sequence>
<gene>
    <name evidence="2" type="ORF">I551_3538</name>
</gene>
<evidence type="ECO:0000313" key="3">
    <source>
        <dbReference type="Proteomes" id="UP000020681"/>
    </source>
</evidence>
<protein>
    <submittedName>
        <fullName evidence="2">Lipoprotein LppI</fullName>
    </submittedName>
</protein>
<dbReference type="EMBL" id="JAOL01000114">
    <property type="protein sequence ID" value="EUA89857.1"/>
    <property type="molecule type" value="Genomic_DNA"/>
</dbReference>
<organism evidence="2 3">
    <name type="scientific">Mycobacterium ulcerans str. Harvey</name>
    <dbReference type="NCBI Taxonomy" id="1299332"/>
    <lineage>
        <taxon>Bacteria</taxon>
        <taxon>Bacillati</taxon>
        <taxon>Actinomycetota</taxon>
        <taxon>Actinomycetes</taxon>
        <taxon>Mycobacteriales</taxon>
        <taxon>Mycobacteriaceae</taxon>
        <taxon>Mycobacterium</taxon>
        <taxon>Mycobacterium ulcerans group</taxon>
    </lineage>
</organism>
<accession>A0ABN0QYG0</accession>
<evidence type="ECO:0000313" key="2">
    <source>
        <dbReference type="EMBL" id="EUA89857.1"/>
    </source>
</evidence>
<keyword evidence="2" id="KW-0449">Lipoprotein</keyword>
<name>A0ABN0QYG0_MYCUL</name>
<reference evidence="2 3" key="1">
    <citation type="submission" date="2014-01" db="EMBL/GenBank/DDBJ databases">
        <authorList>
            <person name="Dobos K."/>
            <person name="Lenaerts A."/>
            <person name="Ordway D."/>
            <person name="DeGroote M.A."/>
            <person name="Parker T."/>
            <person name="Sizemore C."/>
            <person name="Tallon L.J."/>
            <person name="Sadzewicz L.K."/>
            <person name="Sengamalay N."/>
            <person name="Fraser C.M."/>
            <person name="Hine E."/>
            <person name="Shefchek K.A."/>
            <person name="Das S.P."/>
            <person name="Tettelin H."/>
        </authorList>
    </citation>
    <scope>NUCLEOTIDE SEQUENCE [LARGE SCALE GENOMIC DNA]</scope>
    <source>
        <strain evidence="2 3">Harvey</strain>
    </source>
</reference>
<feature type="region of interest" description="Disordered" evidence="1">
    <location>
        <begin position="35"/>
        <end position="57"/>
    </location>
</feature>
<keyword evidence="3" id="KW-1185">Reference proteome</keyword>